<comment type="caution">
    <text evidence="2">The sequence shown here is derived from an EMBL/GenBank/DDBJ whole genome shotgun (WGS) entry which is preliminary data.</text>
</comment>
<organism evidence="2 3">
    <name type="scientific">Haematococcus lacustris</name>
    <name type="common">Green alga</name>
    <name type="synonym">Haematococcus pluvialis</name>
    <dbReference type="NCBI Taxonomy" id="44745"/>
    <lineage>
        <taxon>Eukaryota</taxon>
        <taxon>Viridiplantae</taxon>
        <taxon>Chlorophyta</taxon>
        <taxon>core chlorophytes</taxon>
        <taxon>Chlorophyceae</taxon>
        <taxon>CS clade</taxon>
        <taxon>Chlamydomonadales</taxon>
        <taxon>Haematococcaceae</taxon>
        <taxon>Haematococcus</taxon>
    </lineage>
</organism>
<accession>A0A699ZRI4</accession>
<dbReference type="Proteomes" id="UP000485058">
    <property type="component" value="Unassembled WGS sequence"/>
</dbReference>
<evidence type="ECO:0000313" key="2">
    <source>
        <dbReference type="EMBL" id="GFH18552.1"/>
    </source>
</evidence>
<sequence length="57" mass="5505">QPRGGGLPGEPPAWPGTLGGAAARGRGPRGAADHSGTRKRRSHAAGRGHGMAGGAQA</sequence>
<name>A0A699ZRI4_HAELA</name>
<reference evidence="2 3" key="1">
    <citation type="submission" date="2020-02" db="EMBL/GenBank/DDBJ databases">
        <title>Draft genome sequence of Haematococcus lacustris strain NIES-144.</title>
        <authorList>
            <person name="Morimoto D."/>
            <person name="Nakagawa S."/>
            <person name="Yoshida T."/>
            <person name="Sawayama S."/>
        </authorList>
    </citation>
    <scope>NUCLEOTIDE SEQUENCE [LARGE SCALE GENOMIC DNA]</scope>
    <source>
        <strain evidence="2 3">NIES-144</strain>
    </source>
</reference>
<evidence type="ECO:0000256" key="1">
    <source>
        <dbReference type="SAM" id="MobiDB-lite"/>
    </source>
</evidence>
<dbReference type="EMBL" id="BLLF01001318">
    <property type="protein sequence ID" value="GFH18552.1"/>
    <property type="molecule type" value="Genomic_DNA"/>
</dbReference>
<protein>
    <submittedName>
        <fullName evidence="2">Uncharacterized protein</fullName>
    </submittedName>
</protein>
<feature type="compositionally biased region" description="Basic residues" evidence="1">
    <location>
        <begin position="37"/>
        <end position="46"/>
    </location>
</feature>
<gene>
    <name evidence="2" type="ORF">HaLaN_15377</name>
</gene>
<keyword evidence="3" id="KW-1185">Reference proteome</keyword>
<dbReference type="AlphaFoldDB" id="A0A699ZRI4"/>
<feature type="compositionally biased region" description="Gly residues" evidence="1">
    <location>
        <begin position="47"/>
        <end position="57"/>
    </location>
</feature>
<feature type="non-terminal residue" evidence="2">
    <location>
        <position position="57"/>
    </location>
</feature>
<feature type="region of interest" description="Disordered" evidence="1">
    <location>
        <begin position="1"/>
        <end position="57"/>
    </location>
</feature>
<evidence type="ECO:0000313" key="3">
    <source>
        <dbReference type="Proteomes" id="UP000485058"/>
    </source>
</evidence>
<proteinExistence type="predicted"/>
<feature type="non-terminal residue" evidence="2">
    <location>
        <position position="1"/>
    </location>
</feature>